<dbReference type="AlphaFoldDB" id="A0A3B0TTP3"/>
<name>A0A3B0TTP3_9ZZZZ</name>
<evidence type="ECO:0008006" key="2">
    <source>
        <dbReference type="Google" id="ProtNLM"/>
    </source>
</evidence>
<gene>
    <name evidence="1" type="ORF">MNBD_BACTEROID03-2288</name>
</gene>
<proteinExistence type="predicted"/>
<organism evidence="1">
    <name type="scientific">hydrothermal vent metagenome</name>
    <dbReference type="NCBI Taxonomy" id="652676"/>
    <lineage>
        <taxon>unclassified sequences</taxon>
        <taxon>metagenomes</taxon>
        <taxon>ecological metagenomes</taxon>
    </lineage>
</organism>
<reference evidence="1" key="1">
    <citation type="submission" date="2018-06" db="EMBL/GenBank/DDBJ databases">
        <authorList>
            <person name="Zhirakovskaya E."/>
        </authorList>
    </citation>
    <scope>NUCLEOTIDE SEQUENCE</scope>
</reference>
<evidence type="ECO:0000313" key="1">
    <source>
        <dbReference type="EMBL" id="VAW11984.1"/>
    </source>
</evidence>
<dbReference type="InterPro" id="IPR018673">
    <property type="entry name" value="DUF2141"/>
</dbReference>
<protein>
    <recommendedName>
        <fullName evidence="2">DUF2141 domain-containing protein</fullName>
    </recommendedName>
</protein>
<dbReference type="Pfam" id="PF09912">
    <property type="entry name" value="DUF2141"/>
    <property type="match status" value="1"/>
</dbReference>
<sequence length="140" mass="15458">MKNQVFILMLILGCGFVKAQETEGATIKMEITNIENAEGQMLIGLYDSEGNWLNKTFKGIFGKIKNGRCTAEFNNVSDGTYAISVFHDENNNGELDTNFMGIPKEDTGASNNAPANFGPPEWEDAKFEVKGKTIKQTIKL</sequence>
<dbReference type="EMBL" id="UOEL01000075">
    <property type="protein sequence ID" value="VAW11984.1"/>
    <property type="molecule type" value="Genomic_DNA"/>
</dbReference>
<accession>A0A3B0TTP3</accession>